<dbReference type="GO" id="GO:0045892">
    <property type="term" value="P:negative regulation of DNA-templated transcription"/>
    <property type="evidence" value="ECO:0007669"/>
    <property type="project" value="TreeGrafter"/>
</dbReference>
<feature type="domain" description="IclR-ED" evidence="6">
    <location>
        <begin position="91"/>
        <end position="275"/>
    </location>
</feature>
<dbReference type="Gene3D" id="3.30.450.40">
    <property type="match status" value="1"/>
</dbReference>
<sequence length="279" mass="30985">MRETSTQAPVFAAETQQQEDERTDPLFVNSLGKGLAVLQAFGSDWDALGLREIAQRTGLNTSAAQRFTHTLTQLGYLKKDEKTRRYRLGPRMLNFAYSYLRANPLYDVAIPIVISVRDEWQETVNVSVMDDTDAVVAIRMPSQRRINSNTAIGRRMPAFCVSTGRAMLAWLPPEERSAILDRTDFVKLTSHTITDRAALEAELDRIRQDGFAGVEEEADLGELAVAAPILDGDRKPIAALGITTSTAYWTMAQAREKLSPIVQQAATAISRSLQGWHGF</sequence>
<dbReference type="InterPro" id="IPR005471">
    <property type="entry name" value="Tscrpt_reg_IclR_N"/>
</dbReference>
<evidence type="ECO:0000259" key="5">
    <source>
        <dbReference type="PROSITE" id="PS51077"/>
    </source>
</evidence>
<feature type="domain" description="HTH iclR-type" evidence="5">
    <location>
        <begin position="28"/>
        <end position="90"/>
    </location>
</feature>
<dbReference type="SUPFAM" id="SSF55781">
    <property type="entry name" value="GAF domain-like"/>
    <property type="match status" value="1"/>
</dbReference>
<dbReference type="SUPFAM" id="SSF46785">
    <property type="entry name" value="Winged helix' DNA-binding domain"/>
    <property type="match status" value="1"/>
</dbReference>
<evidence type="ECO:0000256" key="4">
    <source>
        <dbReference type="SAM" id="MobiDB-lite"/>
    </source>
</evidence>
<evidence type="ECO:0000259" key="6">
    <source>
        <dbReference type="PROSITE" id="PS51078"/>
    </source>
</evidence>
<dbReference type="AlphaFoldDB" id="A0A420WRA8"/>
<dbReference type="InterPro" id="IPR036390">
    <property type="entry name" value="WH_DNA-bd_sf"/>
</dbReference>
<dbReference type="EMBL" id="RBIG01000001">
    <property type="protein sequence ID" value="RKQ73588.1"/>
    <property type="molecule type" value="Genomic_DNA"/>
</dbReference>
<reference evidence="7 8" key="1">
    <citation type="submission" date="2018-10" db="EMBL/GenBank/DDBJ databases">
        <title>Comparative analysis of microorganisms from saline springs in Andes Mountain Range, Colombia.</title>
        <authorList>
            <person name="Rubin E."/>
        </authorList>
    </citation>
    <scope>NUCLEOTIDE SEQUENCE [LARGE SCALE GENOMIC DNA]</scope>
    <source>
        <strain evidence="7 8">USBA 36</strain>
    </source>
</reference>
<dbReference type="Pfam" id="PF01614">
    <property type="entry name" value="IclR_C"/>
    <property type="match status" value="1"/>
</dbReference>
<dbReference type="InterPro" id="IPR014757">
    <property type="entry name" value="Tscrpt_reg_IclR_C"/>
</dbReference>
<protein>
    <submittedName>
        <fullName evidence="7">PcaR/PcaU/PobR family beta-ketoadipate pathway transcriptional regulator</fullName>
    </submittedName>
</protein>
<dbReference type="SMART" id="SM00346">
    <property type="entry name" value="HTH_ICLR"/>
    <property type="match status" value="1"/>
</dbReference>
<evidence type="ECO:0000313" key="7">
    <source>
        <dbReference type="EMBL" id="RKQ73588.1"/>
    </source>
</evidence>
<dbReference type="InterPro" id="IPR050707">
    <property type="entry name" value="HTH_MetabolicPath_Reg"/>
</dbReference>
<name>A0A420WRA8_9PROT</name>
<dbReference type="OrthoDB" id="6057486at2"/>
<dbReference type="Pfam" id="PF09339">
    <property type="entry name" value="HTH_IclR"/>
    <property type="match status" value="1"/>
</dbReference>
<organism evidence="7 8">
    <name type="scientific">Oceanibaculum indicum</name>
    <dbReference type="NCBI Taxonomy" id="526216"/>
    <lineage>
        <taxon>Bacteria</taxon>
        <taxon>Pseudomonadati</taxon>
        <taxon>Pseudomonadota</taxon>
        <taxon>Alphaproteobacteria</taxon>
        <taxon>Rhodospirillales</taxon>
        <taxon>Oceanibaculaceae</taxon>
        <taxon>Oceanibaculum</taxon>
    </lineage>
</organism>
<evidence type="ECO:0000256" key="3">
    <source>
        <dbReference type="ARBA" id="ARBA00023163"/>
    </source>
</evidence>
<dbReference type="Gene3D" id="1.10.10.10">
    <property type="entry name" value="Winged helix-like DNA-binding domain superfamily/Winged helix DNA-binding domain"/>
    <property type="match status" value="1"/>
</dbReference>
<comment type="caution">
    <text evidence="7">The sequence shown here is derived from an EMBL/GenBank/DDBJ whole genome shotgun (WGS) entry which is preliminary data.</text>
</comment>
<evidence type="ECO:0000256" key="2">
    <source>
        <dbReference type="ARBA" id="ARBA00023125"/>
    </source>
</evidence>
<dbReference type="Proteomes" id="UP000277424">
    <property type="component" value="Unassembled WGS sequence"/>
</dbReference>
<dbReference type="InterPro" id="IPR029016">
    <property type="entry name" value="GAF-like_dom_sf"/>
</dbReference>
<evidence type="ECO:0000313" key="8">
    <source>
        <dbReference type="Proteomes" id="UP000277424"/>
    </source>
</evidence>
<dbReference type="GO" id="GO:0003700">
    <property type="term" value="F:DNA-binding transcription factor activity"/>
    <property type="evidence" value="ECO:0007669"/>
    <property type="project" value="TreeGrafter"/>
</dbReference>
<dbReference type="InterPro" id="IPR036388">
    <property type="entry name" value="WH-like_DNA-bd_sf"/>
</dbReference>
<evidence type="ECO:0000256" key="1">
    <source>
        <dbReference type="ARBA" id="ARBA00023015"/>
    </source>
</evidence>
<dbReference type="PANTHER" id="PTHR30136:SF34">
    <property type="entry name" value="TRANSCRIPTIONAL REGULATOR"/>
    <property type="match status" value="1"/>
</dbReference>
<keyword evidence="2" id="KW-0238">DNA-binding</keyword>
<dbReference type="PANTHER" id="PTHR30136">
    <property type="entry name" value="HELIX-TURN-HELIX TRANSCRIPTIONAL REGULATOR, ICLR FAMILY"/>
    <property type="match status" value="1"/>
</dbReference>
<feature type="region of interest" description="Disordered" evidence="4">
    <location>
        <begin position="1"/>
        <end position="22"/>
    </location>
</feature>
<keyword evidence="1" id="KW-0805">Transcription regulation</keyword>
<dbReference type="RefSeq" id="WP_121218554.1">
    <property type="nucleotide sequence ID" value="NZ_RBIG01000001.1"/>
</dbReference>
<dbReference type="GO" id="GO:0003677">
    <property type="term" value="F:DNA binding"/>
    <property type="evidence" value="ECO:0007669"/>
    <property type="project" value="UniProtKB-KW"/>
</dbReference>
<dbReference type="PROSITE" id="PS51077">
    <property type="entry name" value="HTH_ICLR"/>
    <property type="match status" value="1"/>
</dbReference>
<accession>A0A420WRA8</accession>
<dbReference type="PROSITE" id="PS51078">
    <property type="entry name" value="ICLR_ED"/>
    <property type="match status" value="1"/>
</dbReference>
<keyword evidence="3" id="KW-0804">Transcription</keyword>
<proteinExistence type="predicted"/>
<gene>
    <name evidence="7" type="ORF">BCL74_1377</name>
</gene>